<keyword evidence="2" id="KW-1185">Reference proteome</keyword>
<dbReference type="EMBL" id="BGPR01070423">
    <property type="protein sequence ID" value="GBO43856.1"/>
    <property type="molecule type" value="Genomic_DNA"/>
</dbReference>
<protein>
    <submittedName>
        <fullName evidence="1">Uncharacterized protein</fullName>
    </submittedName>
</protein>
<evidence type="ECO:0000313" key="2">
    <source>
        <dbReference type="Proteomes" id="UP000499080"/>
    </source>
</evidence>
<accession>A0A4Y2X432</accession>
<dbReference type="Proteomes" id="UP000499080">
    <property type="component" value="Unassembled WGS sequence"/>
</dbReference>
<gene>
    <name evidence="1" type="ORF">AVEN_149237_1</name>
</gene>
<proteinExistence type="predicted"/>
<name>A0A4Y2X432_ARAVE</name>
<reference evidence="1 2" key="1">
    <citation type="journal article" date="2019" name="Sci. Rep.">
        <title>Orb-weaving spider Araneus ventricosus genome elucidates the spidroin gene catalogue.</title>
        <authorList>
            <person name="Kono N."/>
            <person name="Nakamura H."/>
            <person name="Ohtoshi R."/>
            <person name="Moran D.A.P."/>
            <person name="Shinohara A."/>
            <person name="Yoshida Y."/>
            <person name="Fujiwara M."/>
            <person name="Mori M."/>
            <person name="Tomita M."/>
            <person name="Arakawa K."/>
        </authorList>
    </citation>
    <scope>NUCLEOTIDE SEQUENCE [LARGE SCALE GENOMIC DNA]</scope>
</reference>
<evidence type="ECO:0000313" key="1">
    <source>
        <dbReference type="EMBL" id="GBO43856.1"/>
    </source>
</evidence>
<dbReference type="AlphaFoldDB" id="A0A4Y2X432"/>
<sequence>MRLDWLLIRKRQRRYQGNHLLLLCESRVCSEDVCTCAPNCDLPTRRHQNFDISIGFSDFWGCRDATRRRNIFEKKSKHEADRKRM</sequence>
<comment type="caution">
    <text evidence="1">The sequence shown here is derived from an EMBL/GenBank/DDBJ whole genome shotgun (WGS) entry which is preliminary data.</text>
</comment>
<organism evidence="1 2">
    <name type="scientific">Araneus ventricosus</name>
    <name type="common">Orbweaver spider</name>
    <name type="synonym">Epeira ventricosa</name>
    <dbReference type="NCBI Taxonomy" id="182803"/>
    <lineage>
        <taxon>Eukaryota</taxon>
        <taxon>Metazoa</taxon>
        <taxon>Ecdysozoa</taxon>
        <taxon>Arthropoda</taxon>
        <taxon>Chelicerata</taxon>
        <taxon>Arachnida</taxon>
        <taxon>Araneae</taxon>
        <taxon>Araneomorphae</taxon>
        <taxon>Entelegynae</taxon>
        <taxon>Araneoidea</taxon>
        <taxon>Araneidae</taxon>
        <taxon>Araneus</taxon>
    </lineage>
</organism>